<organism evidence="1 2">
    <name type="scientific">Aromia moschata</name>
    <dbReference type="NCBI Taxonomy" id="1265417"/>
    <lineage>
        <taxon>Eukaryota</taxon>
        <taxon>Metazoa</taxon>
        <taxon>Ecdysozoa</taxon>
        <taxon>Arthropoda</taxon>
        <taxon>Hexapoda</taxon>
        <taxon>Insecta</taxon>
        <taxon>Pterygota</taxon>
        <taxon>Neoptera</taxon>
        <taxon>Endopterygota</taxon>
        <taxon>Coleoptera</taxon>
        <taxon>Polyphaga</taxon>
        <taxon>Cucujiformia</taxon>
        <taxon>Chrysomeloidea</taxon>
        <taxon>Cerambycidae</taxon>
        <taxon>Cerambycinae</taxon>
        <taxon>Callichromatini</taxon>
        <taxon>Aromia</taxon>
    </lineage>
</organism>
<evidence type="ECO:0000313" key="2">
    <source>
        <dbReference type="Proteomes" id="UP001162162"/>
    </source>
</evidence>
<dbReference type="AlphaFoldDB" id="A0AAV8YRM7"/>
<dbReference type="Proteomes" id="UP001162162">
    <property type="component" value="Unassembled WGS sequence"/>
</dbReference>
<dbReference type="EMBL" id="JAPWTK010000051">
    <property type="protein sequence ID" value="KAJ8954066.1"/>
    <property type="molecule type" value="Genomic_DNA"/>
</dbReference>
<proteinExistence type="predicted"/>
<reference evidence="1" key="1">
    <citation type="journal article" date="2023" name="Insect Mol. Biol.">
        <title>Genome sequencing provides insights into the evolution of gene families encoding plant cell wall-degrading enzymes in longhorned beetles.</title>
        <authorList>
            <person name="Shin N.R."/>
            <person name="Okamura Y."/>
            <person name="Kirsch R."/>
            <person name="Pauchet Y."/>
        </authorList>
    </citation>
    <scope>NUCLEOTIDE SEQUENCE</scope>
    <source>
        <strain evidence="1">AMC_N1</strain>
    </source>
</reference>
<accession>A0AAV8YRM7</accession>
<name>A0AAV8YRM7_9CUCU</name>
<comment type="caution">
    <text evidence="1">The sequence shown here is derived from an EMBL/GenBank/DDBJ whole genome shotgun (WGS) entry which is preliminary data.</text>
</comment>
<gene>
    <name evidence="1" type="ORF">NQ318_004371</name>
</gene>
<protein>
    <submittedName>
        <fullName evidence="1">Uncharacterized protein</fullName>
    </submittedName>
</protein>
<evidence type="ECO:0000313" key="1">
    <source>
        <dbReference type="EMBL" id="KAJ8954066.1"/>
    </source>
</evidence>
<sequence>MDCCLDDLLNRIDWRNPGEAVDTPVAVTTGSTALELEAVAAADSELIPGVVIDIKKKDIRSPRAST</sequence>
<keyword evidence="2" id="KW-1185">Reference proteome</keyword>